<gene>
    <name evidence="2" type="ORF">PXH66_13890</name>
</gene>
<name>A0AAF0CML0_9BACT</name>
<evidence type="ECO:0000256" key="1">
    <source>
        <dbReference type="SAM" id="SignalP"/>
    </source>
</evidence>
<keyword evidence="3" id="KW-1185">Reference proteome</keyword>
<protein>
    <submittedName>
        <fullName evidence="2">DUF3500 domain-containing protein</fullName>
    </submittedName>
</protein>
<evidence type="ECO:0000313" key="2">
    <source>
        <dbReference type="EMBL" id="WED63426.1"/>
    </source>
</evidence>
<accession>A0AAF0CML0</accession>
<dbReference type="RefSeq" id="WP_330929196.1">
    <property type="nucleotide sequence ID" value="NZ_CP119075.1"/>
</dbReference>
<sequence>MPLPRLRVLAALLALGTTLPAHEHNQAALAQTMAEAAGAFLALLSEDDLKDAQFAADSAERENWHFVPMVRQGLVIKSMNFKQRAAALGLLHTALSNTGSVKVASIMQLEKVLRELENGAPHRDPDLYYLAIFGEPGVMPWGWRFEGHHVSVNQTITAEGISGTPLFLGANPGRVPRGSQEGKRILGEEEDMGRAFVLSLSAAQRKTAIISSRAEHEIETAQESRVSRLSPVGLRYRDMTTAQQGDLRKLLDLYVERHARDISEASLAKIEANGMDNLVFAWAGPTAVGEGHYYRIQGPTFVIEYGNTQNDANHHHTVFRDFENDFGRDVLGDHYRASH</sequence>
<dbReference type="AlphaFoldDB" id="A0AAF0CML0"/>
<feature type="chain" id="PRO_5042226461" evidence="1">
    <location>
        <begin position="24"/>
        <end position="339"/>
    </location>
</feature>
<keyword evidence="1" id="KW-0732">Signal</keyword>
<dbReference type="InterPro" id="IPR021889">
    <property type="entry name" value="DUF3500"/>
</dbReference>
<dbReference type="PANTHER" id="PTHR37489">
    <property type="entry name" value="DUF3500 DOMAIN-CONTAINING PROTEIN"/>
    <property type="match status" value="1"/>
</dbReference>
<dbReference type="Proteomes" id="UP001218638">
    <property type="component" value="Chromosome"/>
</dbReference>
<organism evidence="2 3">
    <name type="scientific">Synoicihabitans lomoniglobus</name>
    <dbReference type="NCBI Taxonomy" id="2909285"/>
    <lineage>
        <taxon>Bacteria</taxon>
        <taxon>Pseudomonadati</taxon>
        <taxon>Verrucomicrobiota</taxon>
        <taxon>Opitutia</taxon>
        <taxon>Opitutales</taxon>
        <taxon>Opitutaceae</taxon>
        <taxon>Synoicihabitans</taxon>
    </lineage>
</organism>
<proteinExistence type="predicted"/>
<evidence type="ECO:0000313" key="3">
    <source>
        <dbReference type="Proteomes" id="UP001218638"/>
    </source>
</evidence>
<feature type="signal peptide" evidence="1">
    <location>
        <begin position="1"/>
        <end position="23"/>
    </location>
</feature>
<dbReference type="EMBL" id="CP119075">
    <property type="protein sequence ID" value="WED63426.1"/>
    <property type="molecule type" value="Genomic_DNA"/>
</dbReference>
<dbReference type="Pfam" id="PF12006">
    <property type="entry name" value="DUF3500"/>
    <property type="match status" value="1"/>
</dbReference>
<dbReference type="PANTHER" id="PTHR37489:SF1">
    <property type="entry name" value="DUF3500 DOMAIN-CONTAINING PROTEIN"/>
    <property type="match status" value="1"/>
</dbReference>
<dbReference type="KEGG" id="slom:PXH66_13890"/>
<reference evidence="2" key="1">
    <citation type="submission" date="2023-03" db="EMBL/GenBank/DDBJ databases">
        <title>Lomoglobus Profundus gen. nov., sp. nov., a novel member of the phylum Verrucomicrobia, isolated from deep-marine sediment of South China Sea.</title>
        <authorList>
            <person name="Ahmad T."/>
            <person name="Ishaq S.E."/>
            <person name="Wang F."/>
        </authorList>
    </citation>
    <scope>NUCLEOTIDE SEQUENCE</scope>
    <source>
        <strain evidence="2">LMO-M01</strain>
    </source>
</reference>